<evidence type="ECO:0000256" key="5">
    <source>
        <dbReference type="ARBA" id="ARBA00023136"/>
    </source>
</evidence>
<keyword evidence="5" id="KW-0472">Membrane</keyword>
<dbReference type="GeneTree" id="ENSGT00530000064313"/>
<reference evidence="9" key="2">
    <citation type="submission" date="2025-08" db="UniProtKB">
        <authorList>
            <consortium name="Ensembl"/>
        </authorList>
    </citation>
    <scope>IDENTIFICATION</scope>
</reference>
<name>A0A0D9R5U6_CHLSB</name>
<dbReference type="PANTHER" id="PTHR23268">
    <property type="entry name" value="T-CELL RECEPTOR BETA CHAIN"/>
    <property type="match status" value="1"/>
</dbReference>
<evidence type="ECO:0000313" key="10">
    <source>
        <dbReference type="Proteomes" id="UP000029965"/>
    </source>
</evidence>
<feature type="region of interest" description="Disordered" evidence="6">
    <location>
        <begin position="117"/>
        <end position="148"/>
    </location>
</feature>
<dbReference type="STRING" id="60711.ENSCSAP00000003985"/>
<dbReference type="Pfam" id="PF07686">
    <property type="entry name" value="V-set"/>
    <property type="match status" value="1"/>
</dbReference>
<dbReference type="SUPFAM" id="SSF48726">
    <property type="entry name" value="Immunoglobulin"/>
    <property type="match status" value="1"/>
</dbReference>
<evidence type="ECO:0000313" key="9">
    <source>
        <dbReference type="Ensembl" id="ENSCSAP00000003985.1"/>
    </source>
</evidence>
<dbReference type="InterPro" id="IPR013783">
    <property type="entry name" value="Ig-like_fold"/>
</dbReference>
<feature type="signal peptide" evidence="7">
    <location>
        <begin position="1"/>
        <end position="16"/>
    </location>
</feature>
<evidence type="ECO:0000256" key="7">
    <source>
        <dbReference type="SAM" id="SignalP"/>
    </source>
</evidence>
<dbReference type="OMA" id="QLFLCLW"/>
<dbReference type="InterPro" id="IPR007110">
    <property type="entry name" value="Ig-like_dom"/>
</dbReference>
<evidence type="ECO:0000256" key="3">
    <source>
        <dbReference type="ARBA" id="ARBA00022729"/>
    </source>
</evidence>
<reference evidence="9" key="3">
    <citation type="submission" date="2025-09" db="UniProtKB">
        <authorList>
            <consortium name="Ensembl"/>
        </authorList>
    </citation>
    <scope>IDENTIFICATION</scope>
</reference>
<dbReference type="SMART" id="SM00409">
    <property type="entry name" value="IG"/>
    <property type="match status" value="1"/>
</dbReference>
<dbReference type="PROSITE" id="PS50835">
    <property type="entry name" value="IG_LIKE"/>
    <property type="match status" value="1"/>
</dbReference>
<reference evidence="9 10" key="1">
    <citation type="submission" date="2014-03" db="EMBL/GenBank/DDBJ databases">
        <authorList>
            <person name="Warren W."/>
            <person name="Wilson R.K."/>
        </authorList>
    </citation>
    <scope>NUCLEOTIDE SEQUENCE</scope>
</reference>
<keyword evidence="4" id="KW-0391">Immunity</keyword>
<dbReference type="InterPro" id="IPR003599">
    <property type="entry name" value="Ig_sub"/>
</dbReference>
<dbReference type="EMBL" id="AQIB01162321">
    <property type="status" value="NOT_ANNOTATED_CDS"/>
    <property type="molecule type" value="Genomic_DNA"/>
</dbReference>
<dbReference type="InterPro" id="IPR050413">
    <property type="entry name" value="TCR_beta_variable"/>
</dbReference>
<dbReference type="PANTHER" id="PTHR23268:SF117">
    <property type="entry name" value="T CELL RECEPTOR BETA VARIABLE 29-1"/>
    <property type="match status" value="1"/>
</dbReference>
<dbReference type="InterPro" id="IPR036179">
    <property type="entry name" value="Ig-like_dom_sf"/>
</dbReference>
<dbReference type="InterPro" id="IPR013106">
    <property type="entry name" value="Ig_V-set"/>
</dbReference>
<gene>
    <name evidence="9" type="primary">TRBV29-1</name>
</gene>
<dbReference type="GO" id="GO:0007166">
    <property type="term" value="P:cell surface receptor signaling pathway"/>
    <property type="evidence" value="ECO:0007669"/>
    <property type="project" value="TreeGrafter"/>
</dbReference>
<evidence type="ECO:0000256" key="2">
    <source>
        <dbReference type="ARBA" id="ARBA00022475"/>
    </source>
</evidence>
<protein>
    <submittedName>
        <fullName evidence="9">T cell receptor beta variable 29-1</fullName>
    </submittedName>
</protein>
<evidence type="ECO:0000256" key="6">
    <source>
        <dbReference type="SAM" id="MobiDB-lite"/>
    </source>
</evidence>
<dbReference type="SMART" id="SM00406">
    <property type="entry name" value="IGv"/>
    <property type="match status" value="1"/>
</dbReference>
<dbReference type="Bgee" id="ENSCSAG00000007721">
    <property type="expression patterns" value="Expressed in blood and 1 other cell type or tissue"/>
</dbReference>
<dbReference type="AlphaFoldDB" id="A0A0D9R5U6"/>
<keyword evidence="2" id="KW-1003">Cell membrane</keyword>
<organism evidence="9 10">
    <name type="scientific">Chlorocebus sabaeus</name>
    <name type="common">Green monkey</name>
    <name type="synonym">Simia sabaea</name>
    <dbReference type="NCBI Taxonomy" id="60711"/>
    <lineage>
        <taxon>Eukaryota</taxon>
        <taxon>Metazoa</taxon>
        <taxon>Chordata</taxon>
        <taxon>Craniata</taxon>
        <taxon>Vertebrata</taxon>
        <taxon>Euteleostomi</taxon>
        <taxon>Mammalia</taxon>
        <taxon>Eutheria</taxon>
        <taxon>Euarchontoglires</taxon>
        <taxon>Primates</taxon>
        <taxon>Haplorrhini</taxon>
        <taxon>Catarrhini</taxon>
        <taxon>Cercopithecidae</taxon>
        <taxon>Cercopithecinae</taxon>
        <taxon>Chlorocebus</taxon>
    </lineage>
</organism>
<accession>A0A0D9R5U6</accession>
<evidence type="ECO:0000256" key="1">
    <source>
        <dbReference type="ARBA" id="ARBA00004236"/>
    </source>
</evidence>
<dbReference type="GO" id="GO:0002376">
    <property type="term" value="P:immune system process"/>
    <property type="evidence" value="ECO:0007669"/>
    <property type="project" value="UniProtKB-KW"/>
</dbReference>
<feature type="chain" id="PRO_5002344970" evidence="7">
    <location>
        <begin position="17"/>
        <end position="169"/>
    </location>
</feature>
<evidence type="ECO:0000259" key="8">
    <source>
        <dbReference type="PROSITE" id="PS50835"/>
    </source>
</evidence>
<feature type="domain" description="Ig-like" evidence="8">
    <location>
        <begin position="17"/>
        <end position="128"/>
    </location>
</feature>
<evidence type="ECO:0000256" key="4">
    <source>
        <dbReference type="ARBA" id="ARBA00022859"/>
    </source>
</evidence>
<dbReference type="Proteomes" id="UP000029965">
    <property type="component" value="Chromosome 21"/>
</dbReference>
<keyword evidence="3 7" id="KW-0732">Signal</keyword>
<dbReference type="eggNOG" id="ENOG502SA48">
    <property type="taxonomic scope" value="Eukaryota"/>
</dbReference>
<keyword evidence="10" id="KW-1185">Reference proteome</keyword>
<dbReference type="GO" id="GO:0005886">
    <property type="term" value="C:plasma membrane"/>
    <property type="evidence" value="ECO:0007669"/>
    <property type="project" value="UniProtKB-SubCell"/>
</dbReference>
<comment type="subcellular location">
    <subcellularLocation>
        <location evidence="1">Cell membrane</location>
    </subcellularLocation>
</comment>
<dbReference type="Ensembl" id="ENSCSAT00000005770.1">
    <property type="protein sequence ID" value="ENSCSAP00000003985.1"/>
    <property type="gene ID" value="ENSCSAG00000007721.1"/>
</dbReference>
<dbReference type="Gene3D" id="2.60.40.10">
    <property type="entry name" value="Immunoglobulins"/>
    <property type="match status" value="1"/>
</dbReference>
<proteinExistence type="predicted"/>
<sequence>MLGFLLLLLGRGSVFSAVVSQKPSRDVCQRGTSVTIQCQVDSQVTMMFWYRQQPGQSMTLIATANQGSEATYESGFVIDKFPISRPNLTFSTLTVSNTSPEDSSIYLCSVEDTVLGTDQRSEQEPQLSPTQLPLHEPEGPAKVGQEEETTALGQAQLFLCLWVGMGVNG</sequence>